<sequence length="899" mass="104483">MKLILLFCLNLCLRLYFTKQILNLSSSNQVKWQFESSDGDYVGESLVPGHIYGDLERLSLIPNTLYSSNYIKNQWVSYKTWKFTTIFDVDKKLLTSFYQKLYLNEIDTLSDIFINNRLIGKLANQHRKNVINLLSGSSISLLKEKNNNLTIVFYSNPKHGKTAFEKYKKTHGIILYPASQPPIINGLDHVNFIRKSQASFGWDWGPAIDSVGVKKDIFILFGEEKDNIVIEKISAVIENDDNYYIVSVKAKIWGNKIKNEKVLFEIRKLDLKKYVTVGNSKQTEINVTFKILRNKVKEWWPVNYGKQYRYTLYASTGNIIQQKIKIAFRRVKLVQDFIDEKNKNKGRHFYFLINDIPVFLKGTNYIPINITDTGDSNGNWERKKYLLESLVSSNMNSLRIWGGGTYETDKFYDLADKLGILIWHDFMFACALYPVNKDFLENVEQEITEQLERLSHHPSIIIWAGNNENEVGINSWWITNSKHYKEYRILYVKHIKKIVSSVDSSRPFVVSSPSNGIKTDEEGGISDDPMSELYGDIHYYSDFSNLWDTSTFLIPRCSTEYGVQSYPDPSTMKRYLGMDYKPFNKRLLSRQHHEMGDLALQAMVSGHFKIPFNKSMHNYLPRFTYLTQIHQAIAIEKQSLHYRSWRSKVNSKGKGYTMCSMFWQLNDVWAAPSWSSIDFDLRWKPLMYHVKRFFSDIAVFLDARKNNLKINIINDKTYDIKNVTLRINTFAWEAGLKPIYSEKIPVPVIPKLSAIDVKYPHRINGVEEYLIVSSIISEGNEELSPLSYLYPDKFFNTPAINDTLKIDKITVVGKNSYEIILKCQNVIPLVWIDLSEEVKRTNPDIVYEFSDNSFSMITSRKTLTLKIVKNPFNTKLTKTDLVACFLNTCGFSHTKKHKF</sequence>
<dbReference type="PANTHER" id="PTHR43730">
    <property type="entry name" value="BETA-MANNOSIDASE"/>
    <property type="match status" value="1"/>
</dbReference>
<dbReference type="Pfam" id="PF17753">
    <property type="entry name" value="Ig_mannosidase"/>
    <property type="match status" value="1"/>
</dbReference>
<feature type="domain" description="Glycoside hydrolase family 2 catalytic" evidence="15">
    <location>
        <begin position="408"/>
        <end position="582"/>
    </location>
</feature>
<dbReference type="InterPro" id="IPR013783">
    <property type="entry name" value="Ig-like_fold"/>
</dbReference>
<keyword evidence="18" id="KW-1185">Reference proteome</keyword>
<keyword evidence="7 14" id="KW-0732">Signal</keyword>
<dbReference type="Pfam" id="PF02836">
    <property type="entry name" value="Glyco_hydro_2_C"/>
    <property type="match status" value="1"/>
</dbReference>
<dbReference type="WBParaSite" id="SPAL_0001548600.1">
    <property type="protein sequence ID" value="SPAL_0001548600.1"/>
    <property type="gene ID" value="SPAL_0001548600"/>
</dbReference>
<evidence type="ECO:0000256" key="12">
    <source>
        <dbReference type="ARBA" id="ARBA00032581"/>
    </source>
</evidence>
<protein>
    <recommendedName>
        <fullName evidence="6">Beta-mannosidase</fullName>
        <ecNumber evidence="5">3.2.1.25</ecNumber>
    </recommendedName>
    <alternativeName>
        <fullName evidence="12">Lysosomal beta A mannosidase</fullName>
    </alternativeName>
    <alternativeName>
        <fullName evidence="13">Mannanase</fullName>
    </alternativeName>
</protein>
<feature type="chain" id="PRO_5005895938" description="Beta-mannosidase" evidence="14">
    <location>
        <begin position="19"/>
        <end position="899"/>
    </location>
</feature>
<dbReference type="GO" id="GO:0006516">
    <property type="term" value="P:glycoprotein catabolic process"/>
    <property type="evidence" value="ECO:0007669"/>
    <property type="project" value="TreeGrafter"/>
</dbReference>
<dbReference type="SUPFAM" id="SSF51445">
    <property type="entry name" value="(Trans)glycosidases"/>
    <property type="match status" value="1"/>
</dbReference>
<dbReference type="AlphaFoldDB" id="A0A0N5CC77"/>
<evidence type="ECO:0000256" key="14">
    <source>
        <dbReference type="SAM" id="SignalP"/>
    </source>
</evidence>
<evidence type="ECO:0000256" key="10">
    <source>
        <dbReference type="ARBA" id="ARBA00023180"/>
    </source>
</evidence>
<evidence type="ECO:0000259" key="15">
    <source>
        <dbReference type="Pfam" id="PF02836"/>
    </source>
</evidence>
<evidence type="ECO:0000259" key="16">
    <source>
        <dbReference type="Pfam" id="PF17753"/>
    </source>
</evidence>
<comment type="similarity">
    <text evidence="3">Belongs to the glycosyl hydrolase 2 family.</text>
</comment>
<keyword evidence="10" id="KW-0325">Glycoprotein</keyword>
<accession>A0A0N5CC77</accession>
<dbReference type="STRING" id="174720.A0A0N5CC77"/>
<evidence type="ECO:0000256" key="3">
    <source>
        <dbReference type="ARBA" id="ARBA00007401"/>
    </source>
</evidence>
<dbReference type="InterPro" id="IPR054593">
    <property type="entry name" value="Beta-mannosidase-like_N2"/>
</dbReference>
<keyword evidence="11" id="KW-0326">Glycosidase</keyword>
<evidence type="ECO:0000313" key="18">
    <source>
        <dbReference type="Proteomes" id="UP000046392"/>
    </source>
</evidence>
<comment type="catalytic activity">
    <reaction evidence="1">
        <text>Hydrolysis of terminal, non-reducing beta-D-mannose residues in beta-D-mannosides.</text>
        <dbReference type="EC" id="3.2.1.25"/>
    </reaction>
</comment>
<keyword evidence="8" id="KW-0378">Hydrolase</keyword>
<dbReference type="SUPFAM" id="SSF49303">
    <property type="entry name" value="beta-Galactosidase/glucuronidase domain"/>
    <property type="match status" value="1"/>
</dbReference>
<evidence type="ECO:0000256" key="8">
    <source>
        <dbReference type="ARBA" id="ARBA00022801"/>
    </source>
</evidence>
<evidence type="ECO:0000256" key="4">
    <source>
        <dbReference type="ARBA" id="ARBA00011245"/>
    </source>
</evidence>
<evidence type="ECO:0000313" key="19">
    <source>
        <dbReference type="WBParaSite" id="SPAL_0001548600.1"/>
    </source>
</evidence>
<dbReference type="EC" id="3.2.1.25" evidence="5"/>
<dbReference type="SUPFAM" id="SSF49785">
    <property type="entry name" value="Galactose-binding domain-like"/>
    <property type="match status" value="1"/>
</dbReference>
<evidence type="ECO:0000256" key="11">
    <source>
        <dbReference type="ARBA" id="ARBA00023295"/>
    </source>
</evidence>
<feature type="signal peptide" evidence="14">
    <location>
        <begin position="1"/>
        <end position="18"/>
    </location>
</feature>
<evidence type="ECO:0000256" key="2">
    <source>
        <dbReference type="ARBA" id="ARBA00003150"/>
    </source>
</evidence>
<organism evidence="18 19">
    <name type="scientific">Strongyloides papillosus</name>
    <name type="common">Intestinal threadworm</name>
    <dbReference type="NCBI Taxonomy" id="174720"/>
    <lineage>
        <taxon>Eukaryota</taxon>
        <taxon>Metazoa</taxon>
        <taxon>Ecdysozoa</taxon>
        <taxon>Nematoda</taxon>
        <taxon>Chromadorea</taxon>
        <taxon>Rhabditida</taxon>
        <taxon>Tylenchina</taxon>
        <taxon>Panagrolaimomorpha</taxon>
        <taxon>Strongyloidoidea</taxon>
        <taxon>Strongyloididae</taxon>
        <taxon>Strongyloides</taxon>
    </lineage>
</organism>
<dbReference type="FunFam" id="3.20.20.80:FF:000050">
    <property type="entry name" value="Beta-mannosidase B"/>
    <property type="match status" value="1"/>
</dbReference>
<dbReference type="GO" id="GO:0005975">
    <property type="term" value="P:carbohydrate metabolic process"/>
    <property type="evidence" value="ECO:0007669"/>
    <property type="project" value="InterPro"/>
</dbReference>
<evidence type="ECO:0000256" key="6">
    <source>
        <dbReference type="ARBA" id="ARBA00015707"/>
    </source>
</evidence>
<dbReference type="GO" id="GO:0004567">
    <property type="term" value="F:beta-mannosidase activity"/>
    <property type="evidence" value="ECO:0007669"/>
    <property type="project" value="UniProtKB-EC"/>
</dbReference>
<dbReference type="InterPro" id="IPR050887">
    <property type="entry name" value="Beta-mannosidase_GH2"/>
</dbReference>
<name>A0A0N5CC77_STREA</name>
<comment type="function">
    <text evidence="2">Exoglycosidase that cleaves the single beta-linked mannose residue from the non-reducing end of all N-linked glycoprotein oligosaccharides.</text>
</comment>
<evidence type="ECO:0000256" key="7">
    <source>
        <dbReference type="ARBA" id="ARBA00022729"/>
    </source>
</evidence>
<feature type="domain" description="Beta-mannosidase Ig-fold" evidence="16">
    <location>
        <begin position="813"/>
        <end position="883"/>
    </location>
</feature>
<proteinExistence type="inferred from homology"/>
<dbReference type="InterPro" id="IPR008979">
    <property type="entry name" value="Galactose-bd-like_sf"/>
</dbReference>
<dbReference type="InterPro" id="IPR017853">
    <property type="entry name" value="GH"/>
</dbReference>
<evidence type="ECO:0000256" key="9">
    <source>
        <dbReference type="ARBA" id="ARBA00023157"/>
    </source>
</evidence>
<dbReference type="Pfam" id="PF22666">
    <property type="entry name" value="Glyco_hydro_2_N2"/>
    <property type="match status" value="1"/>
</dbReference>
<keyword evidence="9" id="KW-1015">Disulfide bond</keyword>
<evidence type="ECO:0000256" key="1">
    <source>
        <dbReference type="ARBA" id="ARBA00000829"/>
    </source>
</evidence>
<dbReference type="Gene3D" id="3.20.20.80">
    <property type="entry name" value="Glycosidases"/>
    <property type="match status" value="1"/>
</dbReference>
<dbReference type="Proteomes" id="UP000046392">
    <property type="component" value="Unplaced"/>
</dbReference>
<dbReference type="InterPro" id="IPR006103">
    <property type="entry name" value="Glyco_hydro_2_cat"/>
</dbReference>
<dbReference type="Gene3D" id="2.60.40.10">
    <property type="entry name" value="Immunoglobulins"/>
    <property type="match status" value="1"/>
</dbReference>
<reference evidence="19" key="1">
    <citation type="submission" date="2017-02" db="UniProtKB">
        <authorList>
            <consortium name="WormBaseParasite"/>
        </authorList>
    </citation>
    <scope>IDENTIFICATION</scope>
</reference>
<dbReference type="InterPro" id="IPR036156">
    <property type="entry name" value="Beta-gal/glucu_dom_sf"/>
</dbReference>
<evidence type="ECO:0000259" key="17">
    <source>
        <dbReference type="Pfam" id="PF22666"/>
    </source>
</evidence>
<dbReference type="Gene3D" id="2.60.120.260">
    <property type="entry name" value="Galactose-binding domain-like"/>
    <property type="match status" value="1"/>
</dbReference>
<comment type="subunit">
    <text evidence="4">Monomer.</text>
</comment>
<evidence type="ECO:0000256" key="5">
    <source>
        <dbReference type="ARBA" id="ARBA00012754"/>
    </source>
</evidence>
<evidence type="ECO:0000256" key="13">
    <source>
        <dbReference type="ARBA" id="ARBA00033445"/>
    </source>
</evidence>
<dbReference type="InterPro" id="IPR041625">
    <property type="entry name" value="Beta-mannosidase_Ig"/>
</dbReference>
<dbReference type="PANTHER" id="PTHR43730:SF1">
    <property type="entry name" value="BETA-MANNOSIDASE"/>
    <property type="match status" value="1"/>
</dbReference>
<feature type="domain" description="Beta-mannosidase-like galactose-binding" evidence="17">
    <location>
        <begin position="32"/>
        <end position="213"/>
    </location>
</feature>